<sequence length="114" mass="13171">MFRKSKQSVAPLPKPPTEAQMLEDLQLFHETRPAPQRVSSENLPTLTEESSLDDWWKVYDASIEHHEQFMGLKTNAQDLKKALQEMRNELQAACDKIMAEINQDLDRLTVTMSE</sequence>
<evidence type="ECO:0000313" key="3">
    <source>
        <dbReference type="Proteomes" id="UP000075883"/>
    </source>
</evidence>
<evidence type="ECO:0000313" key="2">
    <source>
        <dbReference type="EnsemblMetazoa" id="ACUA021775-PA"/>
    </source>
</evidence>
<dbReference type="EMBL" id="AXCM01002731">
    <property type="status" value="NOT_ANNOTATED_CDS"/>
    <property type="molecule type" value="Genomic_DNA"/>
</dbReference>
<name>A0A182MME6_9DIPT</name>
<dbReference type="VEuPathDB" id="VectorBase:ACUA021775"/>
<dbReference type="Pfam" id="PF15136">
    <property type="entry name" value="UPF0449"/>
    <property type="match status" value="1"/>
</dbReference>
<reference evidence="2" key="2">
    <citation type="submission" date="2020-05" db="UniProtKB">
        <authorList>
            <consortium name="EnsemblMetazoa"/>
        </authorList>
    </citation>
    <scope>IDENTIFICATION</scope>
    <source>
        <strain evidence="2">A-37</strain>
    </source>
</reference>
<organism evidence="2 3">
    <name type="scientific">Anopheles culicifacies</name>
    <dbReference type="NCBI Taxonomy" id="139723"/>
    <lineage>
        <taxon>Eukaryota</taxon>
        <taxon>Metazoa</taxon>
        <taxon>Ecdysozoa</taxon>
        <taxon>Arthropoda</taxon>
        <taxon>Hexapoda</taxon>
        <taxon>Insecta</taxon>
        <taxon>Pterygota</taxon>
        <taxon>Neoptera</taxon>
        <taxon>Endopterygota</taxon>
        <taxon>Diptera</taxon>
        <taxon>Nematocera</taxon>
        <taxon>Culicoidea</taxon>
        <taxon>Culicidae</taxon>
        <taxon>Anophelinae</taxon>
        <taxon>Anopheles</taxon>
        <taxon>culicifacies species complex</taxon>
    </lineage>
</organism>
<dbReference type="InterPro" id="IPR028227">
    <property type="entry name" value="UPF0449"/>
</dbReference>
<reference evidence="3" key="1">
    <citation type="submission" date="2013-09" db="EMBL/GenBank/DDBJ databases">
        <title>The Genome Sequence of Anopheles culicifacies species A.</title>
        <authorList>
            <consortium name="The Broad Institute Genomics Platform"/>
            <person name="Neafsey D.E."/>
            <person name="Besansky N."/>
            <person name="Howell P."/>
            <person name="Walton C."/>
            <person name="Young S.K."/>
            <person name="Zeng Q."/>
            <person name="Gargeya S."/>
            <person name="Fitzgerald M."/>
            <person name="Haas B."/>
            <person name="Abouelleil A."/>
            <person name="Allen A.W."/>
            <person name="Alvarado L."/>
            <person name="Arachchi H.M."/>
            <person name="Berlin A.M."/>
            <person name="Chapman S.B."/>
            <person name="Gainer-Dewar J."/>
            <person name="Goldberg J."/>
            <person name="Griggs A."/>
            <person name="Gujja S."/>
            <person name="Hansen M."/>
            <person name="Howarth C."/>
            <person name="Imamovic A."/>
            <person name="Ireland A."/>
            <person name="Larimer J."/>
            <person name="McCowan C."/>
            <person name="Murphy C."/>
            <person name="Pearson M."/>
            <person name="Poon T.W."/>
            <person name="Priest M."/>
            <person name="Roberts A."/>
            <person name="Saif S."/>
            <person name="Shea T."/>
            <person name="Sisk P."/>
            <person name="Sykes S."/>
            <person name="Wortman J."/>
            <person name="Nusbaum C."/>
            <person name="Birren B."/>
        </authorList>
    </citation>
    <scope>NUCLEOTIDE SEQUENCE [LARGE SCALE GENOMIC DNA]</scope>
    <source>
        <strain evidence="3">A-37</strain>
    </source>
</reference>
<dbReference type="Proteomes" id="UP000075883">
    <property type="component" value="Unassembled WGS sequence"/>
</dbReference>
<evidence type="ECO:0000256" key="1">
    <source>
        <dbReference type="SAM" id="Coils"/>
    </source>
</evidence>
<dbReference type="STRING" id="139723.A0A182MME6"/>
<keyword evidence="3" id="KW-1185">Reference proteome</keyword>
<keyword evidence="1" id="KW-0175">Coiled coil</keyword>
<dbReference type="EnsemblMetazoa" id="ACUA021775-RA">
    <property type="protein sequence ID" value="ACUA021775-PA"/>
    <property type="gene ID" value="ACUA021775"/>
</dbReference>
<feature type="coiled-coil region" evidence="1">
    <location>
        <begin position="69"/>
        <end position="103"/>
    </location>
</feature>
<proteinExistence type="predicted"/>
<accession>A0A182MME6</accession>
<dbReference type="AlphaFoldDB" id="A0A182MME6"/>
<protein>
    <submittedName>
        <fullName evidence="2">Uncharacterized protein</fullName>
    </submittedName>
</protein>